<dbReference type="AlphaFoldDB" id="A0A238BWE4"/>
<keyword evidence="3" id="KW-1185">Reference proteome</keyword>
<keyword evidence="1" id="KW-0472">Membrane</keyword>
<accession>A0A238BWE4</accession>
<name>A0A238BWE4_9BILA</name>
<evidence type="ECO:0000313" key="2">
    <source>
        <dbReference type="EMBL" id="OZC09592.1"/>
    </source>
</evidence>
<keyword evidence="1" id="KW-0812">Transmembrane</keyword>
<evidence type="ECO:0000313" key="3">
    <source>
        <dbReference type="Proteomes" id="UP000242913"/>
    </source>
</evidence>
<organism evidence="2 3">
    <name type="scientific">Onchocerca flexuosa</name>
    <dbReference type="NCBI Taxonomy" id="387005"/>
    <lineage>
        <taxon>Eukaryota</taxon>
        <taxon>Metazoa</taxon>
        <taxon>Ecdysozoa</taxon>
        <taxon>Nematoda</taxon>
        <taxon>Chromadorea</taxon>
        <taxon>Rhabditida</taxon>
        <taxon>Spirurina</taxon>
        <taxon>Spiruromorpha</taxon>
        <taxon>Filarioidea</taxon>
        <taxon>Onchocercidae</taxon>
        <taxon>Onchocerca</taxon>
    </lineage>
</organism>
<feature type="transmembrane region" description="Helical" evidence="1">
    <location>
        <begin position="127"/>
        <end position="150"/>
    </location>
</feature>
<sequence>MINSLKIWKRCSRENWRMYETLITSCSGCIVIISTNLLVIQKFIIHLPTIIVGILEIIVVLSIVSLLILAIIFKRRDLLNIYMIAEFVHSQYRVIIAVTAILVGIFPQTYLFALSSRQYTRSQVQTIWILVACASVFAWTLQMASVYFALRYRSYLSRFRKRKGVSEAVLKKKLIGSTTVSNISNLGLQSVPEKIQQSVPETRSQPLPENNQQLVSAPLAIS</sequence>
<gene>
    <name evidence="2" type="ORF">X798_03285</name>
</gene>
<protein>
    <submittedName>
        <fullName evidence="2">Uncharacterized protein</fullName>
    </submittedName>
</protein>
<evidence type="ECO:0000256" key="1">
    <source>
        <dbReference type="SAM" id="Phobius"/>
    </source>
</evidence>
<feature type="transmembrane region" description="Helical" evidence="1">
    <location>
        <begin position="50"/>
        <end position="73"/>
    </location>
</feature>
<reference evidence="2 3" key="1">
    <citation type="submission" date="2015-12" db="EMBL/GenBank/DDBJ databases">
        <title>Draft genome of the nematode, Onchocerca flexuosa.</title>
        <authorList>
            <person name="Mitreva M."/>
        </authorList>
    </citation>
    <scope>NUCLEOTIDE SEQUENCE [LARGE SCALE GENOMIC DNA]</scope>
    <source>
        <strain evidence="2">Red Deer</strain>
    </source>
</reference>
<keyword evidence="1" id="KW-1133">Transmembrane helix</keyword>
<dbReference type="OrthoDB" id="5851528at2759"/>
<dbReference type="Proteomes" id="UP000242913">
    <property type="component" value="Unassembled WGS sequence"/>
</dbReference>
<dbReference type="EMBL" id="KZ269992">
    <property type="protein sequence ID" value="OZC09592.1"/>
    <property type="molecule type" value="Genomic_DNA"/>
</dbReference>
<feature type="transmembrane region" description="Helical" evidence="1">
    <location>
        <begin position="94"/>
        <end position="115"/>
    </location>
</feature>
<feature type="transmembrane region" description="Helical" evidence="1">
    <location>
        <begin position="21"/>
        <end position="44"/>
    </location>
</feature>
<proteinExistence type="predicted"/>